<dbReference type="PANTHER" id="PTHR33215:SF13">
    <property type="entry name" value="PROTEIN DISTAL ANTENNA"/>
    <property type="match status" value="1"/>
</dbReference>
<dbReference type="SUPFAM" id="SSF46689">
    <property type="entry name" value="Homeodomain-like"/>
    <property type="match status" value="1"/>
</dbReference>
<dbReference type="InterPro" id="IPR051839">
    <property type="entry name" value="RD_transcriptional_regulator"/>
</dbReference>
<organism evidence="1 2">
    <name type="scientific">Bacillus suaedaesalsae</name>
    <dbReference type="NCBI Taxonomy" id="2810349"/>
    <lineage>
        <taxon>Bacteria</taxon>
        <taxon>Bacillati</taxon>
        <taxon>Bacillota</taxon>
        <taxon>Bacilli</taxon>
        <taxon>Bacillales</taxon>
        <taxon>Bacillaceae</taxon>
        <taxon>Bacillus</taxon>
    </lineage>
</organism>
<dbReference type="Proteomes" id="UP001518925">
    <property type="component" value="Unassembled WGS sequence"/>
</dbReference>
<dbReference type="Pfam" id="PF13551">
    <property type="entry name" value="HTH_29"/>
    <property type="match status" value="1"/>
</dbReference>
<evidence type="ECO:0000313" key="2">
    <source>
        <dbReference type="Proteomes" id="UP001518925"/>
    </source>
</evidence>
<name>A0ABS2DGS4_9BACI</name>
<protein>
    <submittedName>
        <fullName evidence="1">Helix-turn-helix domain-containing protein</fullName>
    </submittedName>
</protein>
<dbReference type="RefSeq" id="WP_204203049.1">
    <property type="nucleotide sequence ID" value="NZ_JAFELM010000025.1"/>
</dbReference>
<reference evidence="1 2" key="1">
    <citation type="submission" date="2021-02" db="EMBL/GenBank/DDBJ databases">
        <title>Bacillus sp. RD4P76, an endophyte from a halophyte.</title>
        <authorList>
            <person name="Sun J.-Q."/>
        </authorList>
    </citation>
    <scope>NUCLEOTIDE SEQUENCE [LARGE SCALE GENOMIC DNA]</scope>
    <source>
        <strain evidence="1 2">RD4P76</strain>
    </source>
</reference>
<keyword evidence="2" id="KW-1185">Reference proteome</keyword>
<accession>A0ABS2DGS4</accession>
<sequence>MSGKKGSNHQDVEVKLKAVQEVIELGKSVASVALDIGVHRDTVNGWVLSYKESGPAGLKSKRINKQSSIDDRKRIMELEKLLKEKELENEILKKFQAFLKGKR</sequence>
<dbReference type="EMBL" id="JAFELM010000025">
    <property type="protein sequence ID" value="MBM6617674.1"/>
    <property type="molecule type" value="Genomic_DNA"/>
</dbReference>
<comment type="caution">
    <text evidence="1">The sequence shown here is derived from an EMBL/GenBank/DDBJ whole genome shotgun (WGS) entry which is preliminary data.</text>
</comment>
<dbReference type="InterPro" id="IPR009057">
    <property type="entry name" value="Homeodomain-like_sf"/>
</dbReference>
<dbReference type="InterPro" id="IPR036388">
    <property type="entry name" value="WH-like_DNA-bd_sf"/>
</dbReference>
<dbReference type="Gene3D" id="1.10.10.10">
    <property type="entry name" value="Winged helix-like DNA-binding domain superfamily/Winged helix DNA-binding domain"/>
    <property type="match status" value="1"/>
</dbReference>
<dbReference type="PANTHER" id="PTHR33215">
    <property type="entry name" value="PROTEIN DISTAL ANTENNA"/>
    <property type="match status" value="1"/>
</dbReference>
<evidence type="ECO:0000313" key="1">
    <source>
        <dbReference type="EMBL" id="MBM6617674.1"/>
    </source>
</evidence>
<proteinExistence type="predicted"/>
<gene>
    <name evidence="1" type="ORF">JR050_08265</name>
</gene>